<feature type="region of interest" description="Disordered" evidence="1">
    <location>
        <begin position="215"/>
        <end position="256"/>
    </location>
</feature>
<name>A0A0F9AP28_9ZZZZ</name>
<reference evidence="2" key="1">
    <citation type="journal article" date="2015" name="Nature">
        <title>Complex archaea that bridge the gap between prokaryotes and eukaryotes.</title>
        <authorList>
            <person name="Spang A."/>
            <person name="Saw J.H."/>
            <person name="Jorgensen S.L."/>
            <person name="Zaremba-Niedzwiedzka K."/>
            <person name="Martijn J."/>
            <person name="Lind A.E."/>
            <person name="van Eijk R."/>
            <person name="Schleper C."/>
            <person name="Guy L."/>
            <person name="Ettema T.J."/>
        </authorList>
    </citation>
    <scope>NUCLEOTIDE SEQUENCE</scope>
</reference>
<evidence type="ECO:0008006" key="3">
    <source>
        <dbReference type="Google" id="ProtNLM"/>
    </source>
</evidence>
<gene>
    <name evidence="2" type="ORF">LCGC14_2546830</name>
</gene>
<sequence length="256" mass="29180">MDFYPGDYLRDTAHLTTQEHGAYLLLIFHYWGRFSPPKDDDVMLARIINISLRQWKRIRPVIQEFFDVRDGKWFHYRIEAEMRKASDIMMKRSEAGKKSDAKRNTCSTHDEHMGCGPSPSPSPSPSKDLKVKNNVLSEAESTTPAKHKYTSLFEEFWKAYPVKRGKGAAFKAYKRARASGVNNAALIAAISEARQKSPEWAKGYIQHPATWLNQRGWENEFTEEASSGNAPGERSVKEDLDEYFGHNPADPVPGNQ</sequence>
<dbReference type="InterPro" id="IPR010781">
    <property type="entry name" value="DUF1376"/>
</dbReference>
<feature type="compositionally biased region" description="Basic and acidic residues" evidence="1">
    <location>
        <begin position="91"/>
        <end position="113"/>
    </location>
</feature>
<dbReference type="Pfam" id="PF07120">
    <property type="entry name" value="DUF1376"/>
    <property type="match status" value="1"/>
</dbReference>
<evidence type="ECO:0000313" key="2">
    <source>
        <dbReference type="EMBL" id="KKL11339.1"/>
    </source>
</evidence>
<dbReference type="EMBL" id="LAZR01041699">
    <property type="protein sequence ID" value="KKL11339.1"/>
    <property type="molecule type" value="Genomic_DNA"/>
</dbReference>
<evidence type="ECO:0000256" key="1">
    <source>
        <dbReference type="SAM" id="MobiDB-lite"/>
    </source>
</evidence>
<proteinExistence type="predicted"/>
<feature type="region of interest" description="Disordered" evidence="1">
    <location>
        <begin position="91"/>
        <end position="130"/>
    </location>
</feature>
<protein>
    <recommendedName>
        <fullName evidence="3">DUF1376 domain-containing protein</fullName>
    </recommendedName>
</protein>
<comment type="caution">
    <text evidence="2">The sequence shown here is derived from an EMBL/GenBank/DDBJ whole genome shotgun (WGS) entry which is preliminary data.</text>
</comment>
<dbReference type="AlphaFoldDB" id="A0A0F9AP28"/>
<organism evidence="2">
    <name type="scientific">marine sediment metagenome</name>
    <dbReference type="NCBI Taxonomy" id="412755"/>
    <lineage>
        <taxon>unclassified sequences</taxon>
        <taxon>metagenomes</taxon>
        <taxon>ecological metagenomes</taxon>
    </lineage>
</organism>
<accession>A0A0F9AP28</accession>